<protein>
    <submittedName>
        <fullName evidence="12">Homeobox protein BEL1 homolog</fullName>
    </submittedName>
</protein>
<evidence type="ECO:0000256" key="7">
    <source>
        <dbReference type="ARBA" id="ARBA00023242"/>
    </source>
</evidence>
<dbReference type="FunFam" id="1.10.10.60:FF:000083">
    <property type="entry name" value="BEL1-like homeodomain protein 4"/>
    <property type="match status" value="1"/>
</dbReference>
<evidence type="ECO:0000256" key="3">
    <source>
        <dbReference type="ARBA" id="ARBA00023015"/>
    </source>
</evidence>
<evidence type="ECO:0000256" key="4">
    <source>
        <dbReference type="ARBA" id="ARBA00023125"/>
    </source>
</evidence>
<dbReference type="InterPro" id="IPR006563">
    <property type="entry name" value="POX_dom"/>
</dbReference>
<feature type="compositionally biased region" description="Low complexity" evidence="9">
    <location>
        <begin position="563"/>
        <end position="576"/>
    </location>
</feature>
<dbReference type="SUPFAM" id="SSF46689">
    <property type="entry name" value="Homeodomain-like"/>
    <property type="match status" value="1"/>
</dbReference>
<comment type="similarity">
    <text evidence="2">Belongs to the TALE/BELL homeobox family.</text>
</comment>
<dbReference type="GO" id="GO:0005634">
    <property type="term" value="C:nucleus"/>
    <property type="evidence" value="ECO:0000318"/>
    <property type="project" value="GO_Central"/>
</dbReference>
<keyword evidence="5 8" id="KW-0371">Homeobox</keyword>
<dbReference type="Gene3D" id="1.10.10.60">
    <property type="entry name" value="Homeodomain-like"/>
    <property type="match status" value="1"/>
</dbReference>
<dbReference type="GO" id="GO:0003677">
    <property type="term" value="F:DNA binding"/>
    <property type="evidence" value="ECO:0007669"/>
    <property type="project" value="UniProtKB-UniRule"/>
</dbReference>
<dbReference type="PANTHER" id="PTHR11850">
    <property type="entry name" value="HOMEOBOX PROTEIN TRANSCRIPTION FACTORS"/>
    <property type="match status" value="1"/>
</dbReference>
<feature type="compositionally biased region" description="Basic and acidic residues" evidence="9">
    <location>
        <begin position="516"/>
        <end position="531"/>
    </location>
</feature>
<keyword evidence="11" id="KW-1185">Reference proteome</keyword>
<keyword evidence="7 8" id="KW-0539">Nucleus</keyword>
<sequence>MAGESPQEKSRNLVSSAGFAYLDASSNEKPTIHSHLMNQMQSFESNPELFNLTTGIDMLGFPSKNLQERENNLVMWKGLFIKPENQASSSSKTITGPASDFYQAEFNKPDFSGRFSETTGENLMVAPESGWQDNRLLVDDSSLRCVFPCEANERPSQGLSLSLSSTRPSGIGLQSFEMRESIHHHQPRQSNDIRYVSLNSRDGFFEKSANLQQQQQILQDGYFGKAANIHQVHFQLKNSKYLATAQELLNEICSLGSRQTDPSKQKLHKSNQWEDENGCPSQKQPLHNLDLLELQKRKAKLLSMLEEVDRRYRQYCDQMKAVVSSFEAVAGTGTAKVYSALASKAMSKHFRSLRDAIVGQIKATKKAMGEKDPVAPGTTRGETPRLRLLDQTLRQQRAFQQMSMMESHPWRPQRGLPERSVSLLRAWLFEHFLHPYPSDVDKHILARQTGLSRSQVSNWFINARVRLWKPMVEEMYLEEVKEQDNMASSDGGSSHGGDNGRPNQSHKSNQNAQPNSEDHKPTHDQLVRDDSESLSSIINNPDKNDHSKAGRNNHNHHHRHEQQQLQQQLQQQQQQLGRVAEPFGAIDLDFSAYNQHTASTVSFTNDGIQQNLGNGVSLTLGLQQHGGSGVNLSSFSPASHNSLFFTRDHIEDCQSIQYSMSLDGEGQTLPYRNLMGAQLLHDLAG</sequence>
<name>A0A1U8B4E3_NELNU</name>
<dbReference type="eggNOG" id="KOG0773">
    <property type="taxonomic scope" value="Eukaryota"/>
</dbReference>
<dbReference type="Pfam" id="PF07526">
    <property type="entry name" value="POX"/>
    <property type="match status" value="1"/>
</dbReference>
<organism evidence="11 12">
    <name type="scientific">Nelumbo nucifera</name>
    <name type="common">Sacred lotus</name>
    <dbReference type="NCBI Taxonomy" id="4432"/>
    <lineage>
        <taxon>Eukaryota</taxon>
        <taxon>Viridiplantae</taxon>
        <taxon>Streptophyta</taxon>
        <taxon>Embryophyta</taxon>
        <taxon>Tracheophyta</taxon>
        <taxon>Spermatophyta</taxon>
        <taxon>Magnoliopsida</taxon>
        <taxon>Proteales</taxon>
        <taxon>Nelumbonaceae</taxon>
        <taxon>Nelumbo</taxon>
    </lineage>
</organism>
<dbReference type="InterPro" id="IPR001356">
    <property type="entry name" value="HD"/>
</dbReference>
<dbReference type="Pfam" id="PF05920">
    <property type="entry name" value="Homeobox_KN"/>
    <property type="match status" value="1"/>
</dbReference>
<keyword evidence="4 8" id="KW-0238">DNA-binding</keyword>
<evidence type="ECO:0000313" key="12">
    <source>
        <dbReference type="RefSeq" id="XP_010275694.1"/>
    </source>
</evidence>
<keyword evidence="3" id="KW-0805">Transcription regulation</keyword>
<dbReference type="Proteomes" id="UP000189703">
    <property type="component" value="Unplaced"/>
</dbReference>
<dbReference type="FunCoup" id="A0A1U8B4E3">
    <property type="interactions" value="376"/>
</dbReference>
<proteinExistence type="inferred from homology"/>
<accession>A0A1U8B4E3</accession>
<dbReference type="GeneID" id="104610660"/>
<dbReference type="PROSITE" id="PS50071">
    <property type="entry name" value="HOMEOBOX_2"/>
    <property type="match status" value="1"/>
</dbReference>
<dbReference type="OMA" id="HENNMDS"/>
<dbReference type="SMART" id="SM00574">
    <property type="entry name" value="POX"/>
    <property type="match status" value="1"/>
</dbReference>
<dbReference type="AlphaFoldDB" id="A0A1U8B4E3"/>
<feature type="region of interest" description="Disordered" evidence="9">
    <location>
        <begin position="258"/>
        <end position="284"/>
    </location>
</feature>
<evidence type="ECO:0000256" key="6">
    <source>
        <dbReference type="ARBA" id="ARBA00023163"/>
    </source>
</evidence>
<evidence type="ECO:0000259" key="10">
    <source>
        <dbReference type="PROSITE" id="PS50071"/>
    </source>
</evidence>
<keyword evidence="6" id="KW-0804">Transcription</keyword>
<dbReference type="STRING" id="4432.A0A1U8B4E3"/>
<evidence type="ECO:0000256" key="8">
    <source>
        <dbReference type="PROSITE-ProRule" id="PRU00108"/>
    </source>
</evidence>
<gene>
    <name evidence="12" type="primary">LOC104610660</name>
</gene>
<feature type="compositionally biased region" description="Polar residues" evidence="9">
    <location>
        <begin position="501"/>
        <end position="515"/>
    </location>
</feature>
<evidence type="ECO:0000256" key="5">
    <source>
        <dbReference type="ARBA" id="ARBA00023155"/>
    </source>
</evidence>
<feature type="region of interest" description="Disordered" evidence="9">
    <location>
        <begin position="483"/>
        <end position="577"/>
    </location>
</feature>
<evidence type="ECO:0000256" key="1">
    <source>
        <dbReference type="ARBA" id="ARBA00004123"/>
    </source>
</evidence>
<dbReference type="CDD" id="cd00086">
    <property type="entry name" value="homeodomain"/>
    <property type="match status" value="1"/>
</dbReference>
<dbReference type="GO" id="GO:0006355">
    <property type="term" value="P:regulation of DNA-templated transcription"/>
    <property type="evidence" value="ECO:0007669"/>
    <property type="project" value="InterPro"/>
</dbReference>
<dbReference type="KEGG" id="nnu:104610660"/>
<feature type="domain" description="Homeobox" evidence="10">
    <location>
        <begin position="407"/>
        <end position="470"/>
    </location>
</feature>
<dbReference type="InterPro" id="IPR008422">
    <property type="entry name" value="KN_HD"/>
</dbReference>
<feature type="DNA-binding region" description="Homeobox" evidence="8">
    <location>
        <begin position="409"/>
        <end position="471"/>
    </location>
</feature>
<evidence type="ECO:0000313" key="11">
    <source>
        <dbReference type="Proteomes" id="UP000189703"/>
    </source>
</evidence>
<feature type="compositionally biased region" description="Basic residues" evidence="9">
    <location>
        <begin position="549"/>
        <end position="560"/>
    </location>
</feature>
<evidence type="ECO:0000256" key="2">
    <source>
        <dbReference type="ARBA" id="ARBA00006454"/>
    </source>
</evidence>
<dbReference type="RefSeq" id="XP_010275694.1">
    <property type="nucleotide sequence ID" value="XM_010277392.2"/>
</dbReference>
<dbReference type="InParanoid" id="A0A1U8B4E3"/>
<dbReference type="InterPro" id="IPR009057">
    <property type="entry name" value="Homeodomain-like_sf"/>
</dbReference>
<dbReference type="InterPro" id="IPR050224">
    <property type="entry name" value="TALE_homeobox"/>
</dbReference>
<dbReference type="SMART" id="SM00389">
    <property type="entry name" value="HOX"/>
    <property type="match status" value="1"/>
</dbReference>
<evidence type="ECO:0000256" key="9">
    <source>
        <dbReference type="SAM" id="MobiDB-lite"/>
    </source>
</evidence>
<dbReference type="OrthoDB" id="10056939at2759"/>
<comment type="subcellular location">
    <subcellularLocation>
        <location evidence="1 8">Nucleus</location>
    </subcellularLocation>
</comment>
<reference evidence="12" key="1">
    <citation type="submission" date="2025-08" db="UniProtKB">
        <authorList>
            <consortium name="RefSeq"/>
        </authorList>
    </citation>
    <scope>IDENTIFICATION</scope>
</reference>